<organism evidence="8 9">
    <name type="scientific">Pseudorhizobium pelagicum</name>
    <dbReference type="NCBI Taxonomy" id="1509405"/>
    <lineage>
        <taxon>Bacteria</taxon>
        <taxon>Pseudomonadati</taxon>
        <taxon>Pseudomonadota</taxon>
        <taxon>Alphaproteobacteria</taxon>
        <taxon>Hyphomicrobiales</taxon>
        <taxon>Rhizobiaceae</taxon>
        <taxon>Rhizobium/Agrobacterium group</taxon>
        <taxon>Pseudorhizobium</taxon>
    </lineage>
</organism>
<keyword evidence="3 6" id="KW-0808">Transferase</keyword>
<evidence type="ECO:0000256" key="3">
    <source>
        <dbReference type="ARBA" id="ARBA00022679"/>
    </source>
</evidence>
<feature type="binding site" evidence="6">
    <location>
        <position position="298"/>
    </location>
    <ligand>
        <name>S-adenosyl-L-methionine</name>
        <dbReference type="ChEBI" id="CHEBI:59789"/>
    </ligand>
</feature>
<keyword evidence="1" id="KW-0408">Iron</keyword>
<dbReference type="InterPro" id="IPR010280">
    <property type="entry name" value="U5_MeTrfase_fam"/>
</dbReference>
<dbReference type="InterPro" id="IPR030390">
    <property type="entry name" value="MeTrfase_TrmA_AS"/>
</dbReference>
<dbReference type="PROSITE" id="PS51687">
    <property type="entry name" value="SAM_MT_RNA_M5U"/>
    <property type="match status" value="1"/>
</dbReference>
<dbReference type="GO" id="GO:0051539">
    <property type="term" value="F:4 iron, 4 sulfur cluster binding"/>
    <property type="evidence" value="ECO:0007669"/>
    <property type="project" value="UniProtKB-KW"/>
</dbReference>
<feature type="binding site" evidence="6">
    <location>
        <position position="278"/>
    </location>
    <ligand>
        <name>S-adenosyl-L-methionine</name>
        <dbReference type="ChEBI" id="CHEBI:59789"/>
    </ligand>
</feature>
<evidence type="ECO:0000256" key="1">
    <source>
        <dbReference type="ARBA" id="ARBA00022485"/>
    </source>
</evidence>
<dbReference type="CDD" id="cd02440">
    <property type="entry name" value="AdoMet_MTases"/>
    <property type="match status" value="1"/>
</dbReference>
<dbReference type="PANTHER" id="PTHR11061">
    <property type="entry name" value="RNA M5U METHYLTRANSFERASE"/>
    <property type="match status" value="1"/>
</dbReference>
<dbReference type="InterPro" id="IPR029063">
    <property type="entry name" value="SAM-dependent_MTases_sf"/>
</dbReference>
<keyword evidence="4 6" id="KW-0949">S-adenosyl-L-methionine</keyword>
<keyword evidence="1" id="KW-0479">Metal-binding</keyword>
<gene>
    <name evidence="8" type="ORF">GV68_01350</name>
</gene>
<reference evidence="8 9" key="1">
    <citation type="submission" date="2014-06" db="EMBL/GenBank/DDBJ databases">
        <title>Rhizobium pelagicum/R2-400B4.</title>
        <authorList>
            <person name="Kimes N.E."/>
            <person name="Lopez-Perez M."/>
        </authorList>
    </citation>
    <scope>NUCLEOTIDE SEQUENCE [LARGE SCALE GENOMIC DNA]</scope>
    <source>
        <strain evidence="8 9">R2-400B4</strain>
    </source>
</reference>
<dbReference type="Proteomes" id="UP000052167">
    <property type="component" value="Unassembled WGS sequence"/>
</dbReference>
<evidence type="ECO:0000256" key="5">
    <source>
        <dbReference type="ARBA" id="ARBA00023014"/>
    </source>
</evidence>
<feature type="active site" description="Nucleophile" evidence="6">
    <location>
        <position position="372"/>
    </location>
</feature>
<dbReference type="Pfam" id="PF05958">
    <property type="entry name" value="tRNA_U5-meth_tr"/>
    <property type="match status" value="1"/>
</dbReference>
<dbReference type="SUPFAM" id="SSF50249">
    <property type="entry name" value="Nucleic acid-binding proteins"/>
    <property type="match status" value="1"/>
</dbReference>
<dbReference type="Gene3D" id="3.40.50.150">
    <property type="entry name" value="Vaccinia Virus protein VP39"/>
    <property type="match status" value="1"/>
</dbReference>
<evidence type="ECO:0000256" key="2">
    <source>
        <dbReference type="ARBA" id="ARBA00022603"/>
    </source>
</evidence>
<feature type="active site" evidence="7">
    <location>
        <position position="372"/>
    </location>
</feature>
<dbReference type="PANTHER" id="PTHR11061:SF49">
    <property type="entry name" value="23S RRNA (URACIL(1939)-C(5))-METHYLTRANSFERASE RLMD"/>
    <property type="match status" value="1"/>
</dbReference>
<dbReference type="AlphaFoldDB" id="A0A922T8L2"/>
<accession>A0A922T8L2</accession>
<evidence type="ECO:0000256" key="4">
    <source>
        <dbReference type="ARBA" id="ARBA00022691"/>
    </source>
</evidence>
<dbReference type="OrthoDB" id="9804590at2"/>
<keyword evidence="2 6" id="KW-0489">Methyltransferase</keyword>
<evidence type="ECO:0000256" key="7">
    <source>
        <dbReference type="PROSITE-ProRule" id="PRU10015"/>
    </source>
</evidence>
<sequence>MSTETVTISRLGAQGHGMAHGPDGPIYVPYALPGETVAIARNGSQGTIMSMAAVSSDRVEPPCRHFNPDGDACGGCSLQHLADAPYQAFKRDLVIEALRSKGLTPDVAPLVACRPGQRRRVVFSVRKTETGALVGFNRAETNHIFGVVECPISSPGIVGKLGAIRSVASSIASGIETFRLSVTETISGLDLAAEGVKPLGDKQRRRIIETVLLAKGVARVTVNGEILVEPQKPLVDFGGVLVSPPPGTFLQATREAEDAISSLVLAHIGKAKRVLDLFAGSGTFSLRLARIARVHAVEGEEKPLKALDHAARNTQGLKPISIERRDLYRRPLTPQEIKPFDAVVFDPPRAGAEVQVRELARSSVKKIAAVSCNPLTLARDLSILVEAGYSIRSVTPVDQFLWSTHVEAVALLDR</sequence>
<keyword evidence="5" id="KW-0411">Iron-sulfur</keyword>
<comment type="similarity">
    <text evidence="6">Belongs to the class I-like SAM-binding methyltransferase superfamily. RNA M5U methyltransferase family.</text>
</comment>
<dbReference type="Gene3D" id="2.40.50.140">
    <property type="entry name" value="Nucleic acid-binding proteins"/>
    <property type="match status" value="1"/>
</dbReference>
<feature type="binding site" evidence="6">
    <location>
        <position position="346"/>
    </location>
    <ligand>
        <name>S-adenosyl-L-methionine</name>
        <dbReference type="ChEBI" id="CHEBI:59789"/>
    </ligand>
</feature>
<dbReference type="GO" id="GO:0070475">
    <property type="term" value="P:rRNA base methylation"/>
    <property type="evidence" value="ECO:0007669"/>
    <property type="project" value="TreeGrafter"/>
</dbReference>
<dbReference type="InterPro" id="IPR012340">
    <property type="entry name" value="NA-bd_OB-fold"/>
</dbReference>
<dbReference type="Gene3D" id="2.40.50.1070">
    <property type="match status" value="1"/>
</dbReference>
<feature type="binding site" evidence="6">
    <location>
        <position position="251"/>
    </location>
    <ligand>
        <name>S-adenosyl-L-methionine</name>
        <dbReference type="ChEBI" id="CHEBI:59789"/>
    </ligand>
</feature>
<dbReference type="PROSITE" id="PS01230">
    <property type="entry name" value="TRMA_1"/>
    <property type="match status" value="1"/>
</dbReference>
<dbReference type="EMBL" id="JOKJ01000001">
    <property type="protein sequence ID" value="KEQ10953.1"/>
    <property type="molecule type" value="Genomic_DNA"/>
</dbReference>
<comment type="caution">
    <text evidence="8">The sequence shown here is derived from an EMBL/GenBank/DDBJ whole genome shotgun (WGS) entry which is preliminary data.</text>
</comment>
<evidence type="ECO:0000313" key="9">
    <source>
        <dbReference type="Proteomes" id="UP000052167"/>
    </source>
</evidence>
<evidence type="ECO:0000313" key="8">
    <source>
        <dbReference type="EMBL" id="KEQ10953.1"/>
    </source>
</evidence>
<name>A0A922T8L2_9HYPH</name>
<dbReference type="GO" id="GO:0070041">
    <property type="term" value="F:rRNA (uridine-C5-)-methyltransferase activity"/>
    <property type="evidence" value="ECO:0007669"/>
    <property type="project" value="TreeGrafter"/>
</dbReference>
<keyword evidence="1" id="KW-0004">4Fe-4S</keyword>
<evidence type="ECO:0000256" key="6">
    <source>
        <dbReference type="PROSITE-ProRule" id="PRU01024"/>
    </source>
</evidence>
<dbReference type="SUPFAM" id="SSF53335">
    <property type="entry name" value="S-adenosyl-L-methionine-dependent methyltransferases"/>
    <property type="match status" value="1"/>
</dbReference>
<dbReference type="RefSeq" id="WP_037161115.1">
    <property type="nucleotide sequence ID" value="NZ_CAJXID010000006.1"/>
</dbReference>
<protein>
    <submittedName>
        <fullName evidence="8">RNA methyltransferase</fullName>
    </submittedName>
</protein>
<keyword evidence="9" id="KW-1185">Reference proteome</keyword>
<proteinExistence type="inferred from homology"/>